<keyword evidence="8 9" id="KW-0472">Membrane</keyword>
<feature type="transmembrane region" description="Helical" evidence="9">
    <location>
        <begin position="335"/>
        <end position="356"/>
    </location>
</feature>
<evidence type="ECO:0000256" key="4">
    <source>
        <dbReference type="ARBA" id="ARBA00022692"/>
    </source>
</evidence>
<dbReference type="InterPro" id="IPR005791">
    <property type="entry name" value="SecD"/>
</dbReference>
<dbReference type="InterPro" id="IPR048631">
    <property type="entry name" value="SecD_1st"/>
</dbReference>
<dbReference type="InterPro" id="IPR022813">
    <property type="entry name" value="SecD/SecF_arch_bac"/>
</dbReference>
<feature type="transmembrane region" description="Helical" evidence="9">
    <location>
        <begin position="285"/>
        <end position="304"/>
    </location>
</feature>
<evidence type="ECO:0000256" key="5">
    <source>
        <dbReference type="ARBA" id="ARBA00022927"/>
    </source>
</evidence>
<keyword evidence="2 9" id="KW-0813">Transport</keyword>
<evidence type="ECO:0000256" key="9">
    <source>
        <dbReference type="HAMAP-Rule" id="MF_01463"/>
    </source>
</evidence>
<keyword evidence="6 9" id="KW-1133">Transmembrane helix</keyword>
<evidence type="ECO:0000256" key="6">
    <source>
        <dbReference type="ARBA" id="ARBA00022989"/>
    </source>
</evidence>
<organism evidence="13 14">
    <name type="scientific">Candidatus Tagabacteria bacterium RIFCSPLOWO2_01_FULL_42_9</name>
    <dbReference type="NCBI Taxonomy" id="1802296"/>
    <lineage>
        <taxon>Bacteria</taxon>
        <taxon>Candidatus Tagaibacteriota</taxon>
    </lineage>
</organism>
<dbReference type="Pfam" id="PF02355">
    <property type="entry name" value="SecD_SecF_C"/>
    <property type="match status" value="1"/>
</dbReference>
<protein>
    <recommendedName>
        <fullName evidence="9">Protein translocase subunit SecD</fullName>
    </recommendedName>
</protein>
<feature type="domain" description="Protein translocase subunit SecDF P1" evidence="11">
    <location>
        <begin position="74"/>
        <end position="140"/>
    </location>
</feature>
<dbReference type="GO" id="GO:0065002">
    <property type="term" value="P:intracellular protein transmembrane transport"/>
    <property type="evidence" value="ECO:0007669"/>
    <property type="project" value="UniProtKB-UniRule"/>
</dbReference>
<keyword evidence="7 9" id="KW-0811">Translocation</keyword>
<evidence type="ECO:0000259" key="12">
    <source>
        <dbReference type="Pfam" id="PF22599"/>
    </source>
</evidence>
<dbReference type="Gene3D" id="1.20.1640.10">
    <property type="entry name" value="Multidrug efflux transporter AcrB transmembrane domain"/>
    <property type="match status" value="1"/>
</dbReference>
<evidence type="ECO:0000259" key="10">
    <source>
        <dbReference type="Pfam" id="PF02355"/>
    </source>
</evidence>
<feature type="domain" description="Protein export membrane protein SecD/SecF C-terminal" evidence="10">
    <location>
        <begin position="266"/>
        <end position="435"/>
    </location>
</feature>
<dbReference type="InterPro" id="IPR055344">
    <property type="entry name" value="SecD_SecF_C_bact"/>
</dbReference>
<dbReference type="InterPro" id="IPR001036">
    <property type="entry name" value="Acrflvin-R"/>
</dbReference>
<dbReference type="GO" id="GO:0006605">
    <property type="term" value="P:protein targeting"/>
    <property type="evidence" value="ECO:0007669"/>
    <property type="project" value="UniProtKB-UniRule"/>
</dbReference>
<evidence type="ECO:0000256" key="1">
    <source>
        <dbReference type="ARBA" id="ARBA00004651"/>
    </source>
</evidence>
<feature type="transmembrane region" description="Helical" evidence="9">
    <location>
        <begin position="383"/>
        <end position="402"/>
    </location>
</feature>
<feature type="domain" description="SecDF P1 head subdomain" evidence="12">
    <location>
        <begin position="161"/>
        <end position="263"/>
    </location>
</feature>
<reference evidence="13 14" key="1">
    <citation type="journal article" date="2016" name="Nat. Commun.">
        <title>Thousands of microbial genomes shed light on interconnected biogeochemical processes in an aquifer system.</title>
        <authorList>
            <person name="Anantharaman K."/>
            <person name="Brown C.T."/>
            <person name="Hug L.A."/>
            <person name="Sharon I."/>
            <person name="Castelle C.J."/>
            <person name="Probst A.J."/>
            <person name="Thomas B.C."/>
            <person name="Singh A."/>
            <person name="Wilkins M.J."/>
            <person name="Karaoz U."/>
            <person name="Brodie E.L."/>
            <person name="Williams K.H."/>
            <person name="Hubbard S.S."/>
            <person name="Banfield J.F."/>
        </authorList>
    </citation>
    <scope>NUCLEOTIDE SEQUENCE [LARGE SCALE GENOMIC DNA]</scope>
</reference>
<dbReference type="GO" id="GO:0015450">
    <property type="term" value="F:protein-transporting ATPase activity"/>
    <property type="evidence" value="ECO:0007669"/>
    <property type="project" value="InterPro"/>
</dbReference>
<feature type="transmembrane region" description="Helical" evidence="9">
    <location>
        <begin position="309"/>
        <end position="329"/>
    </location>
</feature>
<dbReference type="Proteomes" id="UP000178116">
    <property type="component" value="Unassembled WGS sequence"/>
</dbReference>
<comment type="caution">
    <text evidence="9">Lacks conserved residue(s) required for the propagation of feature annotation.</text>
</comment>
<dbReference type="HAMAP" id="MF_01463_B">
    <property type="entry name" value="SecD_B"/>
    <property type="match status" value="1"/>
</dbReference>
<evidence type="ECO:0000313" key="14">
    <source>
        <dbReference type="Proteomes" id="UP000178116"/>
    </source>
</evidence>
<evidence type="ECO:0000256" key="7">
    <source>
        <dbReference type="ARBA" id="ARBA00023010"/>
    </source>
</evidence>
<dbReference type="AlphaFoldDB" id="A0A1G2LX04"/>
<dbReference type="PRINTS" id="PR00702">
    <property type="entry name" value="ACRIFLAVINRP"/>
</dbReference>
<comment type="subunit">
    <text evidence="9">Forms a complex with SecF. Part of the essential Sec protein translocation apparatus which comprises SecA, SecYEG and auxiliary proteins SecDF. Other proteins may also be involved.</text>
</comment>
<dbReference type="PANTHER" id="PTHR30081:SF1">
    <property type="entry name" value="PROTEIN TRANSLOCASE SUBUNIT SECD"/>
    <property type="match status" value="1"/>
</dbReference>
<evidence type="ECO:0000256" key="2">
    <source>
        <dbReference type="ARBA" id="ARBA00022448"/>
    </source>
</evidence>
<dbReference type="InterPro" id="IPR054384">
    <property type="entry name" value="SecDF_P1_head"/>
</dbReference>
<dbReference type="Gene3D" id="3.30.70.3400">
    <property type="match status" value="1"/>
</dbReference>
<feature type="transmembrane region" description="Helical" evidence="9">
    <location>
        <begin position="408"/>
        <end position="432"/>
    </location>
</feature>
<dbReference type="GO" id="GO:0043952">
    <property type="term" value="P:protein transport by the Sec complex"/>
    <property type="evidence" value="ECO:0007669"/>
    <property type="project" value="UniProtKB-UniRule"/>
</dbReference>
<keyword evidence="4 9" id="KW-0812">Transmembrane</keyword>
<evidence type="ECO:0000256" key="3">
    <source>
        <dbReference type="ARBA" id="ARBA00022475"/>
    </source>
</evidence>
<sequence>MVKTRLLAIFIFLTGILAGYFVAAPYLPFLKAEQGSFFARFPFRLGLDLKGGVHLIYLADISSLNYKEVGEAMEGLRDVIERRVNLFGVAEPVIQVERVGGALNPMEAQQRLIVELPGVADLGQAISMIGATPFLEFKTERPEDKRNEIIEAQKNNERIYEDPYFVSTQLTGRYLEKAILDFDQTTYAPSIIIEFNDEGEKIFGDLTAENVGKRVAIYLDGAPLSIPVVREAIKTGRAQITGDFTPNEAKELVRNLNSGALPVPIALISQQSIGASLGEEALRRGIFAGLIGILVVVLFLIFWYRLPGLIAVFALFIYAALALFIFKLIPVTLTAAGLAGFILSVGMAVDANILIFERMKEEARLGKTYQTAMEEGFRRAWPSIRDSNISSLITCFILYWMGTSIVKGFALTLGIGVLLSMFSAITVSRTFLLSLGIKAPRKIIFNVG</sequence>
<comment type="caution">
    <text evidence="13">The sequence shown here is derived from an EMBL/GenBank/DDBJ whole genome shotgun (WGS) entry which is preliminary data.</text>
</comment>
<dbReference type="Pfam" id="PF22599">
    <property type="entry name" value="SecDF_P1_head"/>
    <property type="match status" value="1"/>
</dbReference>
<dbReference type="InterPro" id="IPR048634">
    <property type="entry name" value="SecD_SecF_C"/>
</dbReference>
<comment type="similarity">
    <text evidence="9">Belongs to the SecD/SecF family. SecD subfamily.</text>
</comment>
<dbReference type="GO" id="GO:0005886">
    <property type="term" value="C:plasma membrane"/>
    <property type="evidence" value="ECO:0007669"/>
    <property type="project" value="UniProtKB-SubCell"/>
</dbReference>
<dbReference type="NCBIfam" id="TIGR01129">
    <property type="entry name" value="secD"/>
    <property type="match status" value="1"/>
</dbReference>
<evidence type="ECO:0000313" key="13">
    <source>
        <dbReference type="EMBL" id="OHA15321.1"/>
    </source>
</evidence>
<dbReference type="Pfam" id="PF21760">
    <property type="entry name" value="SecD_1st"/>
    <property type="match status" value="1"/>
</dbReference>
<evidence type="ECO:0000259" key="11">
    <source>
        <dbReference type="Pfam" id="PF21760"/>
    </source>
</evidence>
<dbReference type="PANTHER" id="PTHR30081">
    <property type="entry name" value="PROTEIN-EXPORT MEMBRANE PROTEIN SEC"/>
    <property type="match status" value="1"/>
</dbReference>
<dbReference type="Gene3D" id="3.30.1360.200">
    <property type="match status" value="1"/>
</dbReference>
<gene>
    <name evidence="9" type="primary">secD</name>
    <name evidence="13" type="ORF">A3A10_01835</name>
</gene>
<comment type="subcellular location">
    <subcellularLocation>
        <location evidence="1 9">Cell membrane</location>
        <topology evidence="1 9">Multi-pass membrane protein</topology>
    </subcellularLocation>
</comment>
<dbReference type="SUPFAM" id="SSF82866">
    <property type="entry name" value="Multidrug efflux transporter AcrB transmembrane domain"/>
    <property type="match status" value="1"/>
</dbReference>
<dbReference type="FunFam" id="1.20.1640.10:FF:000004">
    <property type="entry name" value="Protein translocase subunit SecD"/>
    <property type="match status" value="1"/>
</dbReference>
<name>A0A1G2LX04_9BACT</name>
<comment type="function">
    <text evidence="9">Part of the Sec protein translocase complex. Interacts with the SecYEG preprotein conducting channel. SecDF uses the proton motive force (PMF) to complete protein translocation after the ATP-dependent function of SecA.</text>
</comment>
<proteinExistence type="inferred from homology"/>
<dbReference type="NCBIfam" id="TIGR00916">
    <property type="entry name" value="2A0604s01"/>
    <property type="match status" value="1"/>
</dbReference>
<keyword evidence="5 9" id="KW-0653">Protein transport</keyword>
<keyword evidence="3 9" id="KW-1003">Cell membrane</keyword>
<accession>A0A1G2LX04</accession>
<dbReference type="EMBL" id="MHRA01000024">
    <property type="protein sequence ID" value="OHA15321.1"/>
    <property type="molecule type" value="Genomic_DNA"/>
</dbReference>
<evidence type="ECO:0000256" key="8">
    <source>
        <dbReference type="ARBA" id="ARBA00023136"/>
    </source>
</evidence>